<comment type="caution">
    <text evidence="2">The sequence shown here is derived from an EMBL/GenBank/DDBJ whole genome shotgun (WGS) entry which is preliminary data.</text>
</comment>
<dbReference type="InterPro" id="IPR017520">
    <property type="entry name" value="CHP03086"/>
</dbReference>
<dbReference type="AlphaFoldDB" id="A0A841C0A6"/>
<feature type="domain" description="Mycothiol-dependent maleylpyruvate isomerase metal-binding" evidence="1">
    <location>
        <begin position="9"/>
        <end position="128"/>
    </location>
</feature>
<dbReference type="InterPro" id="IPR017517">
    <property type="entry name" value="Maleyloyr_isom"/>
</dbReference>
<proteinExistence type="predicted"/>
<evidence type="ECO:0000313" key="3">
    <source>
        <dbReference type="Proteomes" id="UP000587527"/>
    </source>
</evidence>
<dbReference type="SUPFAM" id="SSF109854">
    <property type="entry name" value="DinB/YfiT-like putative metalloenzymes"/>
    <property type="match status" value="1"/>
</dbReference>
<dbReference type="Proteomes" id="UP000587527">
    <property type="component" value="Unassembled WGS sequence"/>
</dbReference>
<dbReference type="NCBIfam" id="TIGR03083">
    <property type="entry name" value="maleylpyruvate isomerase family mycothiol-dependent enzyme"/>
    <property type="match status" value="1"/>
</dbReference>
<protein>
    <submittedName>
        <fullName evidence="2">Uncharacterized protein (TIGR03086 family)</fullName>
    </submittedName>
</protein>
<sequence>MDPREFDRRVIDNIDHIVAAVTPAHLALPSPCTDWSLGDLLRHMVGHHRGFTAAALGEPTDPEVWDGATLGDSPAGTYREAAQGLRTALDTPELLSRRMEVFGFGMFSAGDALRMHAVDFLGHGWDVARSIGVDDRLDDDLCLHALELGSKWPDVPAIWGPKGPFRERVAVAADAPPYQRLMGFLGRDPSWSA</sequence>
<dbReference type="GO" id="GO:0046872">
    <property type="term" value="F:metal ion binding"/>
    <property type="evidence" value="ECO:0007669"/>
    <property type="project" value="InterPro"/>
</dbReference>
<keyword evidence="3" id="KW-1185">Reference proteome</keyword>
<dbReference type="NCBIfam" id="TIGR03086">
    <property type="entry name" value="TIGR03086 family metal-binding protein"/>
    <property type="match status" value="1"/>
</dbReference>
<name>A0A841C0A6_9ACTN</name>
<dbReference type="Gene3D" id="1.20.120.450">
    <property type="entry name" value="dinb family like domain"/>
    <property type="match status" value="1"/>
</dbReference>
<evidence type="ECO:0000313" key="2">
    <source>
        <dbReference type="EMBL" id="MBB5872583.1"/>
    </source>
</evidence>
<dbReference type="EMBL" id="JACHMN010000003">
    <property type="protein sequence ID" value="MBB5872583.1"/>
    <property type="molecule type" value="Genomic_DNA"/>
</dbReference>
<dbReference type="Pfam" id="PF11716">
    <property type="entry name" value="MDMPI_N"/>
    <property type="match status" value="1"/>
</dbReference>
<evidence type="ECO:0000259" key="1">
    <source>
        <dbReference type="Pfam" id="PF11716"/>
    </source>
</evidence>
<dbReference type="InterPro" id="IPR034660">
    <property type="entry name" value="DinB/YfiT-like"/>
</dbReference>
<accession>A0A841C0A6</accession>
<gene>
    <name evidence="2" type="ORF">F4553_006017</name>
</gene>
<organism evidence="2 3">
    <name type="scientific">Allocatelliglobosispora scoriae</name>
    <dbReference type="NCBI Taxonomy" id="643052"/>
    <lineage>
        <taxon>Bacteria</taxon>
        <taxon>Bacillati</taxon>
        <taxon>Actinomycetota</taxon>
        <taxon>Actinomycetes</taxon>
        <taxon>Micromonosporales</taxon>
        <taxon>Micromonosporaceae</taxon>
        <taxon>Allocatelliglobosispora</taxon>
    </lineage>
</organism>
<dbReference type="InterPro" id="IPR024344">
    <property type="entry name" value="MDMPI_metal-binding"/>
</dbReference>
<reference evidence="2 3" key="1">
    <citation type="submission" date="2020-08" db="EMBL/GenBank/DDBJ databases">
        <title>Sequencing the genomes of 1000 actinobacteria strains.</title>
        <authorList>
            <person name="Klenk H.-P."/>
        </authorList>
    </citation>
    <scope>NUCLEOTIDE SEQUENCE [LARGE SCALE GENOMIC DNA]</scope>
    <source>
        <strain evidence="2 3">DSM 45362</strain>
    </source>
</reference>
<dbReference type="RefSeq" id="WP_184842450.1">
    <property type="nucleotide sequence ID" value="NZ_JACHMN010000003.1"/>
</dbReference>